<organism evidence="1 2">
    <name type="scientific">Halovibrio salipaludis</name>
    <dbReference type="NCBI Taxonomy" id="2032626"/>
    <lineage>
        <taxon>Bacteria</taxon>
        <taxon>Pseudomonadati</taxon>
        <taxon>Pseudomonadota</taxon>
        <taxon>Gammaproteobacteria</taxon>
        <taxon>Oceanospirillales</taxon>
        <taxon>Halomonadaceae</taxon>
        <taxon>Halovibrio</taxon>
    </lineage>
</organism>
<gene>
    <name evidence="1" type="ORF">CK501_10915</name>
</gene>
<dbReference type="AlphaFoldDB" id="A0A2A2F6F5"/>
<sequence>MLIAGVTGGLMLGSGSLTAEVSQAEAQRLGGGEITRFGALRAGSDDGVIPAYDGGLPEPPDNVDYGESGDFHPNPFPDDEIRHTVTADNMEQYEEYLTKGTQALLQTYPDTYEINVYPSRRTMAWPEWILGNIEDNATGAELVGDGNGIDGAYGGIPFPILHGSNEEQAKQAMWNHLTSWRGVFVNRRSGEVAVETDGDYSLTMSEQEVFFNFYNPEGDESTLDNTLFYYLSQTTSPARLAGGAVLIHETLNQVKEPRRAWGYNAGQRRVRRAPNLAYDSPIAAADNLRTADETDLFNGALDKYNWEYRGVQQFYIPYNNYDIAQRGLEYDRILDTKHLNPDLQRWERHRVHVVEANLKEDERHIFSRRVFYIDADSWKVVSVDQYDGRGELWRVSQAMEKSYYEVPTVWTAIDVFHDLQSKRYHVQGLDTEEGQTRVFSERVPNRRYFSPQALRRRGRR</sequence>
<evidence type="ECO:0000313" key="1">
    <source>
        <dbReference type="EMBL" id="PAU80229.1"/>
    </source>
</evidence>
<evidence type="ECO:0000313" key="2">
    <source>
        <dbReference type="Proteomes" id="UP000218896"/>
    </source>
</evidence>
<accession>A0A2A2F6F5</accession>
<name>A0A2A2F6F5_9GAMM</name>
<dbReference type="Proteomes" id="UP000218896">
    <property type="component" value="Unassembled WGS sequence"/>
</dbReference>
<comment type="caution">
    <text evidence="1">The sequence shown here is derived from an EMBL/GenBank/DDBJ whole genome shotgun (WGS) entry which is preliminary data.</text>
</comment>
<dbReference type="Pfam" id="PF07044">
    <property type="entry name" value="DUF1329"/>
    <property type="match status" value="1"/>
</dbReference>
<keyword evidence="2" id="KW-1185">Reference proteome</keyword>
<dbReference type="CDD" id="cd16329">
    <property type="entry name" value="LolA_like"/>
    <property type="match status" value="1"/>
</dbReference>
<reference evidence="1 2" key="1">
    <citation type="submission" date="2017-08" db="EMBL/GenBank/DDBJ databases">
        <title>Halovibrio sewagensis sp. nov., isolated from wastewater of high salinity.</title>
        <authorList>
            <person name="Dong X."/>
            <person name="Zhang G."/>
        </authorList>
    </citation>
    <scope>NUCLEOTIDE SEQUENCE [LARGE SCALE GENOMIC DNA]</scope>
    <source>
        <strain evidence="1 2">YL5-2</strain>
    </source>
</reference>
<protein>
    <submittedName>
        <fullName evidence="1">Outer membrane lipoprotein-sorting protein</fullName>
    </submittedName>
</protein>
<dbReference type="Gene3D" id="2.50.20.10">
    <property type="entry name" value="Lipoprotein localisation LolA/LolB/LppX"/>
    <property type="match status" value="1"/>
</dbReference>
<dbReference type="OrthoDB" id="178023at2"/>
<dbReference type="EMBL" id="NSKD01000004">
    <property type="protein sequence ID" value="PAU80229.1"/>
    <property type="molecule type" value="Genomic_DNA"/>
</dbReference>
<proteinExistence type="predicted"/>
<dbReference type="InterPro" id="IPR010752">
    <property type="entry name" value="DUF1329"/>
</dbReference>
<keyword evidence="1" id="KW-0449">Lipoprotein</keyword>